<dbReference type="PATRIC" id="fig|1582439.9.peg.2069"/>
<name>A0A0C5CDC1_9ARCH</name>
<evidence type="ECO:0000313" key="2">
    <source>
        <dbReference type="EMBL" id="AJM93212.1"/>
    </source>
</evidence>
<keyword evidence="1" id="KW-1133">Transmembrane helix</keyword>
<dbReference type="HOGENOM" id="CLU_1393527_0_0_2"/>
<dbReference type="RefSeq" id="WP_148703917.1">
    <property type="nucleotide sequence ID" value="NZ_CP010868.1"/>
</dbReference>
<evidence type="ECO:0008006" key="4">
    <source>
        <dbReference type="Google" id="ProtNLM"/>
    </source>
</evidence>
<feature type="transmembrane region" description="Helical" evidence="1">
    <location>
        <begin position="12"/>
        <end position="33"/>
    </location>
</feature>
<proteinExistence type="predicted"/>
<reference evidence="3" key="1">
    <citation type="submission" date="2015-02" db="EMBL/GenBank/DDBJ databases">
        <title>Characterization of two novel Thaumarchaeota isolated from the Northern Adriatic Sea.</title>
        <authorList>
            <person name="Bayer B."/>
            <person name="Vojvoda J."/>
            <person name="Offre P."/>
            <person name="Srivastava A."/>
            <person name="Elisabeth N."/>
            <person name="Garcia J.A.L."/>
            <person name="Schleper C."/>
            <person name="Herndl G.J."/>
        </authorList>
    </citation>
    <scope>NUCLEOTIDE SEQUENCE [LARGE SCALE GENOMIC DNA]</scope>
    <source>
        <strain evidence="3">D3C</strain>
    </source>
</reference>
<dbReference type="OrthoDB" id="12081at2157"/>
<protein>
    <recommendedName>
        <fullName evidence="4">Archaeal Type IV pilin N-terminal domain-containing protein</fullName>
    </recommendedName>
</protein>
<keyword evidence="3" id="KW-1185">Reference proteome</keyword>
<dbReference type="GeneID" id="41601076"/>
<evidence type="ECO:0000256" key="1">
    <source>
        <dbReference type="SAM" id="Phobius"/>
    </source>
</evidence>
<evidence type="ECO:0000313" key="3">
    <source>
        <dbReference type="Proteomes" id="UP000032027"/>
    </source>
</evidence>
<reference evidence="2 3" key="3">
    <citation type="journal article" date="2019" name="Int. J. Syst. Evol. Microbiol.">
        <title>Nitrosopumilus adriaticus sp. nov. and Nitrosopumilus piranensis sp. nov., two ammonia-oxidizing archaea from the Adriatic Sea and members of the class Nitrososphaeria.</title>
        <authorList>
            <person name="Bayer B."/>
            <person name="Vojvoda J."/>
            <person name="Reinthaler T."/>
            <person name="Reyes C."/>
            <person name="Pinto M."/>
            <person name="Herndl G.J."/>
        </authorList>
    </citation>
    <scope>NUCLEOTIDE SEQUENCE [LARGE SCALE GENOMIC DNA]</scope>
    <source>
        <strain evidence="2 3">D3C</strain>
    </source>
</reference>
<dbReference type="AlphaFoldDB" id="A0A0C5CDC1"/>
<gene>
    <name evidence="2" type="ORF">NPIRD3C_2002</name>
</gene>
<accession>A0A0C5CDC1</accession>
<dbReference type="InterPro" id="IPR013373">
    <property type="entry name" value="Flagellin/pilin_N_arc"/>
</dbReference>
<dbReference type="EMBL" id="CP010868">
    <property type="protein sequence ID" value="AJM93212.1"/>
    <property type="molecule type" value="Genomic_DNA"/>
</dbReference>
<reference evidence="2 3" key="2">
    <citation type="journal article" date="2016" name="ISME J.">
        <title>Physiological and genomic characterization of two novel marine thaumarchaeal strains indicates niche differentiation.</title>
        <authorList>
            <person name="Bayer B."/>
            <person name="Vojvoda J."/>
            <person name="Offre P."/>
            <person name="Alves R.J."/>
            <person name="Elisabeth N.H."/>
            <person name="Garcia J.A."/>
            <person name="Volland J.M."/>
            <person name="Srivastava A."/>
            <person name="Schleper C."/>
            <person name="Herndl G.J."/>
        </authorList>
    </citation>
    <scope>NUCLEOTIDE SEQUENCE [LARGE SCALE GENOMIC DNA]</scope>
    <source>
        <strain evidence="2 3">D3C</strain>
    </source>
</reference>
<sequence length="187" mass="19517">MNHTTSRRAVAPVIATILLVAIAVVGGTLVFTFSSGVFNEQQLNTPAAIESLIITGYDARDTAARLFHNGTSMSSFSGITPGAGLLAVNDIVNVHVQNAGTNPIDIVTVTFAGTEYTFSGSAKADSGEYSIADNTGYASDQVLEAGEEATVIFNMTDQIKIGRNGLMQISTGNGEVSEKIQIGRELG</sequence>
<dbReference type="NCBIfam" id="TIGR02537">
    <property type="entry name" value="arch_flag_Nterm"/>
    <property type="match status" value="1"/>
</dbReference>
<dbReference type="STRING" id="1582439.NPIRD3C_2002"/>
<keyword evidence="1" id="KW-0812">Transmembrane</keyword>
<dbReference type="Proteomes" id="UP000032027">
    <property type="component" value="Chromosome"/>
</dbReference>
<organism evidence="2 3">
    <name type="scientific">Nitrosopumilus piranensis</name>
    <dbReference type="NCBI Taxonomy" id="1582439"/>
    <lineage>
        <taxon>Archaea</taxon>
        <taxon>Nitrososphaerota</taxon>
        <taxon>Nitrososphaeria</taxon>
        <taxon>Nitrosopumilales</taxon>
        <taxon>Nitrosopumilaceae</taxon>
        <taxon>Nitrosopumilus</taxon>
    </lineage>
</organism>
<dbReference type="KEGG" id="nid:NPIRD3C_2002"/>
<keyword evidence="1" id="KW-0472">Membrane</keyword>